<dbReference type="InterPro" id="IPR022024">
    <property type="entry name" value="DUF3602"/>
</dbReference>
<name>A0A9P6CSH9_9AGAR</name>
<comment type="caution">
    <text evidence="2">The sequence shown here is derived from an EMBL/GenBank/DDBJ whole genome shotgun (WGS) entry which is preliminary data.</text>
</comment>
<dbReference type="Proteomes" id="UP000807469">
    <property type="component" value="Unassembled WGS sequence"/>
</dbReference>
<feature type="region of interest" description="Disordered" evidence="1">
    <location>
        <begin position="1"/>
        <end position="75"/>
    </location>
</feature>
<evidence type="ECO:0000256" key="1">
    <source>
        <dbReference type="SAM" id="MobiDB-lite"/>
    </source>
</evidence>
<dbReference type="EMBL" id="MU155265">
    <property type="protein sequence ID" value="KAF9477322.1"/>
    <property type="molecule type" value="Genomic_DNA"/>
</dbReference>
<protein>
    <submittedName>
        <fullName evidence="2">Uncharacterized protein</fullName>
    </submittedName>
</protein>
<evidence type="ECO:0000313" key="2">
    <source>
        <dbReference type="EMBL" id="KAF9477322.1"/>
    </source>
</evidence>
<dbReference type="AlphaFoldDB" id="A0A9P6CSH9"/>
<reference evidence="2" key="1">
    <citation type="submission" date="2020-11" db="EMBL/GenBank/DDBJ databases">
        <authorList>
            <consortium name="DOE Joint Genome Institute"/>
            <person name="Ahrendt S."/>
            <person name="Riley R."/>
            <person name="Andreopoulos W."/>
            <person name="Labutti K."/>
            <person name="Pangilinan J."/>
            <person name="Ruiz-Duenas F.J."/>
            <person name="Barrasa J.M."/>
            <person name="Sanchez-Garcia M."/>
            <person name="Camarero S."/>
            <person name="Miyauchi S."/>
            <person name="Serrano A."/>
            <person name="Linde D."/>
            <person name="Babiker R."/>
            <person name="Drula E."/>
            <person name="Ayuso-Fernandez I."/>
            <person name="Pacheco R."/>
            <person name="Padilla G."/>
            <person name="Ferreira P."/>
            <person name="Barriuso J."/>
            <person name="Kellner H."/>
            <person name="Castanera R."/>
            <person name="Alfaro M."/>
            <person name="Ramirez L."/>
            <person name="Pisabarro A.G."/>
            <person name="Kuo A."/>
            <person name="Tritt A."/>
            <person name="Lipzen A."/>
            <person name="He G."/>
            <person name="Yan M."/>
            <person name="Ng V."/>
            <person name="Cullen D."/>
            <person name="Martin F."/>
            <person name="Rosso M.-N."/>
            <person name="Henrissat B."/>
            <person name="Hibbett D."/>
            <person name="Martinez A.T."/>
            <person name="Grigoriev I.V."/>
        </authorList>
    </citation>
    <scope>NUCLEOTIDE SEQUENCE</scope>
    <source>
        <strain evidence="2">CIRM-BRFM 674</strain>
    </source>
</reference>
<feature type="non-terminal residue" evidence="2">
    <location>
        <position position="1"/>
    </location>
</feature>
<evidence type="ECO:0000313" key="3">
    <source>
        <dbReference type="Proteomes" id="UP000807469"/>
    </source>
</evidence>
<sequence>SLSRGRESFQLTGGGGLSNIRQTSLSRNARPETSPDDFSVTRGREAIVSPTNVYSTGRGGAGNLHSPSREGSRMRPIPDAAEREVMREYVATHENIPFSGHSGIGNFARSRSRDPNSDARTATSPVRHITTDISHAVHSTGRGGAGNIYRGDGVRADVIDEKERQGVSQERDGFLFSPFDVKEDYIHKLTIKICGTDWRPYSPFTSQ</sequence>
<dbReference type="InterPro" id="IPR053203">
    <property type="entry name" value="Cisplatin_resist-associated"/>
</dbReference>
<accession>A0A9P6CSH9</accession>
<gene>
    <name evidence="2" type="ORF">BDN70DRAFT_810934</name>
</gene>
<feature type="region of interest" description="Disordered" evidence="1">
    <location>
        <begin position="100"/>
        <end position="124"/>
    </location>
</feature>
<dbReference type="Pfam" id="PF12223">
    <property type="entry name" value="DUF3602"/>
    <property type="match status" value="2"/>
</dbReference>
<dbReference type="OrthoDB" id="2537432at2759"/>
<keyword evidence="3" id="KW-1185">Reference proteome</keyword>
<dbReference type="PANTHER" id="PTHR34693:SF1">
    <property type="entry name" value="PROTEIN PAR32"/>
    <property type="match status" value="1"/>
</dbReference>
<dbReference type="PANTHER" id="PTHR34693">
    <property type="entry name" value="PROTEIN PAR32"/>
    <property type="match status" value="1"/>
</dbReference>
<proteinExistence type="predicted"/>
<organism evidence="2 3">
    <name type="scientific">Pholiota conissans</name>
    <dbReference type="NCBI Taxonomy" id="109636"/>
    <lineage>
        <taxon>Eukaryota</taxon>
        <taxon>Fungi</taxon>
        <taxon>Dikarya</taxon>
        <taxon>Basidiomycota</taxon>
        <taxon>Agaricomycotina</taxon>
        <taxon>Agaricomycetes</taxon>
        <taxon>Agaricomycetidae</taxon>
        <taxon>Agaricales</taxon>
        <taxon>Agaricineae</taxon>
        <taxon>Strophariaceae</taxon>
        <taxon>Pholiota</taxon>
    </lineage>
</organism>